<dbReference type="OrthoDB" id="9791096at2"/>
<sequence>MLIDGRELVESLRSQVQEISAAQLHDILHKIPHDGTQAVLIDIREVAEIAAGTIANAVLIPRGVLEMQISSEESLKRRFPTLEMLAEQPVYLLCRSGARSVLSAISLQQMGFKHVYSVAGGFLAWQAAGYECTNKI</sequence>
<dbReference type="eggNOG" id="COG0607">
    <property type="taxonomic scope" value="Bacteria"/>
</dbReference>
<dbReference type="AlphaFoldDB" id="A1SRE8"/>
<protein>
    <submittedName>
        <fullName evidence="2">Rhodanese domain protein</fullName>
    </submittedName>
</protein>
<dbReference type="HOGENOM" id="CLU_089574_6_2_6"/>
<dbReference type="SUPFAM" id="SSF52821">
    <property type="entry name" value="Rhodanese/Cell cycle control phosphatase"/>
    <property type="match status" value="1"/>
</dbReference>
<gene>
    <name evidence="2" type="ordered locus">Ping_0195</name>
</gene>
<dbReference type="Proteomes" id="UP000000639">
    <property type="component" value="Chromosome"/>
</dbReference>
<dbReference type="PANTHER" id="PTHR44086">
    <property type="entry name" value="THIOSULFATE SULFURTRANSFERASE RDL2, MITOCHONDRIAL-RELATED"/>
    <property type="match status" value="1"/>
</dbReference>
<dbReference type="PROSITE" id="PS50206">
    <property type="entry name" value="RHODANESE_3"/>
    <property type="match status" value="1"/>
</dbReference>
<dbReference type="Pfam" id="PF00581">
    <property type="entry name" value="Rhodanese"/>
    <property type="match status" value="1"/>
</dbReference>
<dbReference type="KEGG" id="pin:Ping_0195"/>
<dbReference type="STRING" id="357804.Ping_0195"/>
<dbReference type="InterPro" id="IPR036873">
    <property type="entry name" value="Rhodanese-like_dom_sf"/>
</dbReference>
<feature type="domain" description="Rhodanese" evidence="1">
    <location>
        <begin position="34"/>
        <end position="134"/>
    </location>
</feature>
<dbReference type="GO" id="GO:0004792">
    <property type="term" value="F:thiosulfate-cyanide sulfurtransferase activity"/>
    <property type="evidence" value="ECO:0007669"/>
    <property type="project" value="TreeGrafter"/>
</dbReference>
<dbReference type="PANTHER" id="PTHR44086:SF10">
    <property type="entry name" value="THIOSULFATE SULFURTRANSFERASE_RHODANESE-LIKE DOMAIN-CONTAINING PROTEIN 3"/>
    <property type="match status" value="1"/>
</dbReference>
<reference evidence="2 3" key="1">
    <citation type="submission" date="2007-01" db="EMBL/GenBank/DDBJ databases">
        <title>Complete sequence of Psychromonas ingrahamii 37.</title>
        <authorList>
            <consortium name="US DOE Joint Genome Institute"/>
            <person name="Copeland A."/>
            <person name="Lucas S."/>
            <person name="Lapidus A."/>
            <person name="Barry K."/>
            <person name="Detter J.C."/>
            <person name="Glavina del Rio T."/>
            <person name="Hammon N."/>
            <person name="Israni S."/>
            <person name="Dalin E."/>
            <person name="Tice H."/>
            <person name="Pitluck S."/>
            <person name="Thompson L.S."/>
            <person name="Brettin T."/>
            <person name="Bruce D."/>
            <person name="Han C."/>
            <person name="Tapia R."/>
            <person name="Schmutz J."/>
            <person name="Larimer F."/>
            <person name="Land M."/>
            <person name="Hauser L."/>
            <person name="Kyrpides N."/>
            <person name="Ivanova N."/>
            <person name="Staley J."/>
            <person name="Richardson P."/>
        </authorList>
    </citation>
    <scope>NUCLEOTIDE SEQUENCE [LARGE SCALE GENOMIC DNA]</scope>
    <source>
        <strain evidence="2 3">37</strain>
    </source>
</reference>
<organism evidence="2 3">
    <name type="scientific">Psychromonas ingrahamii (strain DSM 17664 / CCUG 51855 / 37)</name>
    <dbReference type="NCBI Taxonomy" id="357804"/>
    <lineage>
        <taxon>Bacteria</taxon>
        <taxon>Pseudomonadati</taxon>
        <taxon>Pseudomonadota</taxon>
        <taxon>Gammaproteobacteria</taxon>
        <taxon>Alteromonadales</taxon>
        <taxon>Psychromonadaceae</taxon>
        <taxon>Psychromonas</taxon>
    </lineage>
</organism>
<keyword evidence="3" id="KW-1185">Reference proteome</keyword>
<evidence type="ECO:0000313" key="3">
    <source>
        <dbReference type="Proteomes" id="UP000000639"/>
    </source>
</evidence>
<accession>A1SRE8</accession>
<proteinExistence type="predicted"/>
<dbReference type="Gene3D" id="3.40.250.10">
    <property type="entry name" value="Rhodanese-like domain"/>
    <property type="match status" value="1"/>
</dbReference>
<dbReference type="RefSeq" id="WP_011768622.1">
    <property type="nucleotide sequence ID" value="NC_008709.1"/>
</dbReference>
<evidence type="ECO:0000259" key="1">
    <source>
        <dbReference type="PROSITE" id="PS50206"/>
    </source>
</evidence>
<dbReference type="EMBL" id="CP000510">
    <property type="protein sequence ID" value="ABM02063.1"/>
    <property type="molecule type" value="Genomic_DNA"/>
</dbReference>
<evidence type="ECO:0000313" key="2">
    <source>
        <dbReference type="EMBL" id="ABM02063.1"/>
    </source>
</evidence>
<dbReference type="SMART" id="SM00450">
    <property type="entry name" value="RHOD"/>
    <property type="match status" value="1"/>
</dbReference>
<dbReference type="InterPro" id="IPR001763">
    <property type="entry name" value="Rhodanese-like_dom"/>
</dbReference>
<name>A1SRE8_PSYIN</name>